<dbReference type="GO" id="GO:0016020">
    <property type="term" value="C:membrane"/>
    <property type="evidence" value="ECO:0007669"/>
    <property type="project" value="UniProtKB-SubCell"/>
</dbReference>
<keyword evidence="9 16" id="KW-0812">Transmembrane</keyword>
<name>A0A6A6NVM1_9PEZI</name>
<evidence type="ECO:0000256" key="4">
    <source>
        <dbReference type="ARBA" id="ARBA00006739"/>
    </source>
</evidence>
<evidence type="ECO:0000256" key="9">
    <source>
        <dbReference type="ARBA" id="ARBA00022692"/>
    </source>
</evidence>
<evidence type="ECO:0000256" key="5">
    <source>
        <dbReference type="ARBA" id="ARBA00012699"/>
    </source>
</evidence>
<dbReference type="PANTHER" id="PTHR12726">
    <property type="entry name" value="CERAMIDE GLUCOSYLTRANSFERASE"/>
    <property type="match status" value="1"/>
</dbReference>
<evidence type="ECO:0000256" key="7">
    <source>
        <dbReference type="ARBA" id="ARBA00022676"/>
    </source>
</evidence>
<protein>
    <recommendedName>
        <fullName evidence="6">Ceramide glucosyltransferase</fullName>
        <ecNumber evidence="5">2.4.1.80</ecNumber>
    </recommendedName>
    <alternativeName>
        <fullName evidence="13">Glucosylceramide synthase</fullName>
    </alternativeName>
    <alternativeName>
        <fullName evidence="14">UDP-glucose ceramide glucosyltransferase</fullName>
    </alternativeName>
    <alternativeName>
        <fullName evidence="12">UDP-glucose:N-acylsphingosine D-glucosyltransferase</fullName>
    </alternativeName>
</protein>
<dbReference type="Proteomes" id="UP000799766">
    <property type="component" value="Unassembled WGS sequence"/>
</dbReference>
<evidence type="ECO:0000256" key="6">
    <source>
        <dbReference type="ARBA" id="ARBA00019988"/>
    </source>
</evidence>
<evidence type="ECO:0000256" key="16">
    <source>
        <dbReference type="SAM" id="Phobius"/>
    </source>
</evidence>
<dbReference type="Pfam" id="PF13506">
    <property type="entry name" value="Glyco_transf_21"/>
    <property type="match status" value="1"/>
</dbReference>
<keyword evidence="11 16" id="KW-0472">Membrane</keyword>
<keyword evidence="7" id="KW-0328">Glycosyltransferase</keyword>
<evidence type="ECO:0000313" key="18">
    <source>
        <dbReference type="Proteomes" id="UP000799766"/>
    </source>
</evidence>
<feature type="compositionally biased region" description="Acidic residues" evidence="15">
    <location>
        <begin position="172"/>
        <end position="181"/>
    </location>
</feature>
<feature type="region of interest" description="Disordered" evidence="15">
    <location>
        <begin position="252"/>
        <end position="273"/>
    </location>
</feature>
<dbReference type="InterPro" id="IPR029044">
    <property type="entry name" value="Nucleotide-diphossugar_trans"/>
</dbReference>
<dbReference type="GO" id="GO:0008120">
    <property type="term" value="F:ceramide glucosyltransferase activity"/>
    <property type="evidence" value="ECO:0007669"/>
    <property type="project" value="UniProtKB-EC"/>
</dbReference>
<comment type="similarity">
    <text evidence="4">Belongs to the glycosyltransferase 2 family.</text>
</comment>
<keyword evidence="8" id="KW-0808">Transferase</keyword>
<comment type="pathway">
    <text evidence="2">Lipid metabolism; sphingolipid metabolism.</text>
</comment>
<dbReference type="EC" id="2.4.1.80" evidence="5"/>
<feature type="transmembrane region" description="Helical" evidence="16">
    <location>
        <begin position="422"/>
        <end position="443"/>
    </location>
</feature>
<evidence type="ECO:0000256" key="15">
    <source>
        <dbReference type="SAM" id="MobiDB-lite"/>
    </source>
</evidence>
<keyword evidence="10 16" id="KW-1133">Transmembrane helix</keyword>
<dbReference type="PANTHER" id="PTHR12726:SF0">
    <property type="entry name" value="CERAMIDE GLUCOSYLTRANSFERASE"/>
    <property type="match status" value="1"/>
</dbReference>
<keyword evidence="18" id="KW-1185">Reference proteome</keyword>
<sequence>AQGPPHVTIIRPLKGLEPALYDCLASTFRQDYPRERTTIRLCVAQRSDPAVPIAQKVLDDFRGFNARLLVEEEDPSLLGRDEGKRELGPNPKIRNMSRAYREAKGDIVWIIDCNVWVAKGVMGRMVDTLCGFGDNRKFAYKFVHQLPLVVDMDRDEEGIGAEMRRLLRSNDSSEDQSDGQQDDGATVPPKEPAAKPSLFRRVARTGGGRLEELFMASAHAKFYTAINTVLIAPCIVGKSSMFRRSHLDALTRQAAGSQTKPEAQAKRPADQQTPLSGLDFFSHNICEDHLIGDLLWKRRVPNEPRPSLLRPPWQPPSGPSPPLGKHALCFGDLAIQPMAAFPVGAYVARRARWLRVRKYTVPAATGVEPGTESLLCSALGGAAFARLALPWLRGLCARDAAPPCCSYASRLPPWLRPDPGPLLAALAFFAASLALWAVADWVLYARLHAGRSVAQDTDTPVFARRLRGGQRRRPLGEWAAAWVGREVLAWPVWVWAVLGGATVEWRGRRYKVGMDMRTREVRT</sequence>
<evidence type="ECO:0000256" key="2">
    <source>
        <dbReference type="ARBA" id="ARBA00004760"/>
    </source>
</evidence>
<evidence type="ECO:0000256" key="1">
    <source>
        <dbReference type="ARBA" id="ARBA00004141"/>
    </source>
</evidence>
<evidence type="ECO:0000256" key="12">
    <source>
        <dbReference type="ARBA" id="ARBA00031017"/>
    </source>
</evidence>
<reference evidence="17" key="1">
    <citation type="journal article" date="2020" name="Stud. Mycol.">
        <title>101 Dothideomycetes genomes: a test case for predicting lifestyles and emergence of pathogens.</title>
        <authorList>
            <person name="Haridas S."/>
            <person name="Albert R."/>
            <person name="Binder M."/>
            <person name="Bloem J."/>
            <person name="Labutti K."/>
            <person name="Salamov A."/>
            <person name="Andreopoulos B."/>
            <person name="Baker S."/>
            <person name="Barry K."/>
            <person name="Bills G."/>
            <person name="Bluhm B."/>
            <person name="Cannon C."/>
            <person name="Castanera R."/>
            <person name="Culley D."/>
            <person name="Daum C."/>
            <person name="Ezra D."/>
            <person name="Gonzalez J."/>
            <person name="Henrissat B."/>
            <person name="Kuo A."/>
            <person name="Liang C."/>
            <person name="Lipzen A."/>
            <person name="Lutzoni F."/>
            <person name="Magnuson J."/>
            <person name="Mondo S."/>
            <person name="Nolan M."/>
            <person name="Ohm R."/>
            <person name="Pangilinan J."/>
            <person name="Park H.-J."/>
            <person name="Ramirez L."/>
            <person name="Alfaro M."/>
            <person name="Sun H."/>
            <person name="Tritt A."/>
            <person name="Yoshinaga Y."/>
            <person name="Zwiers L.-H."/>
            <person name="Turgeon B."/>
            <person name="Goodwin S."/>
            <person name="Spatafora J."/>
            <person name="Crous P."/>
            <person name="Grigoriev I."/>
        </authorList>
    </citation>
    <scope>NUCLEOTIDE SEQUENCE</scope>
    <source>
        <strain evidence="17">ATCC 16933</strain>
    </source>
</reference>
<dbReference type="UniPathway" id="UPA00222"/>
<evidence type="ECO:0000256" key="14">
    <source>
        <dbReference type="ARBA" id="ARBA00032575"/>
    </source>
</evidence>
<proteinExistence type="inferred from homology"/>
<dbReference type="GO" id="GO:0006679">
    <property type="term" value="P:glucosylceramide biosynthetic process"/>
    <property type="evidence" value="ECO:0007669"/>
    <property type="project" value="TreeGrafter"/>
</dbReference>
<evidence type="ECO:0000313" key="17">
    <source>
        <dbReference type="EMBL" id="KAF2455544.1"/>
    </source>
</evidence>
<evidence type="ECO:0000256" key="13">
    <source>
        <dbReference type="ARBA" id="ARBA00031543"/>
    </source>
</evidence>
<dbReference type="EMBL" id="MU001686">
    <property type="protein sequence ID" value="KAF2455544.1"/>
    <property type="molecule type" value="Genomic_DNA"/>
</dbReference>
<organism evidence="17 18">
    <name type="scientific">Lineolata rhizophorae</name>
    <dbReference type="NCBI Taxonomy" id="578093"/>
    <lineage>
        <taxon>Eukaryota</taxon>
        <taxon>Fungi</taxon>
        <taxon>Dikarya</taxon>
        <taxon>Ascomycota</taxon>
        <taxon>Pezizomycotina</taxon>
        <taxon>Dothideomycetes</taxon>
        <taxon>Dothideomycetes incertae sedis</taxon>
        <taxon>Lineolatales</taxon>
        <taxon>Lineolataceae</taxon>
        <taxon>Lineolata</taxon>
    </lineage>
</organism>
<evidence type="ECO:0000256" key="3">
    <source>
        <dbReference type="ARBA" id="ARBA00004991"/>
    </source>
</evidence>
<evidence type="ECO:0000256" key="10">
    <source>
        <dbReference type="ARBA" id="ARBA00022989"/>
    </source>
</evidence>
<accession>A0A6A6NVM1</accession>
<comment type="subcellular location">
    <subcellularLocation>
        <location evidence="1">Membrane</location>
        <topology evidence="1">Multi-pass membrane protein</topology>
    </subcellularLocation>
</comment>
<evidence type="ECO:0000256" key="11">
    <source>
        <dbReference type="ARBA" id="ARBA00023136"/>
    </source>
</evidence>
<gene>
    <name evidence="17" type="ORF">BDY21DRAFT_395823</name>
</gene>
<comment type="pathway">
    <text evidence="3">Sphingolipid metabolism.</text>
</comment>
<feature type="non-terminal residue" evidence="17">
    <location>
        <position position="1"/>
    </location>
</feature>
<dbReference type="SUPFAM" id="SSF53448">
    <property type="entry name" value="Nucleotide-diphospho-sugar transferases"/>
    <property type="match status" value="1"/>
</dbReference>
<feature type="region of interest" description="Disordered" evidence="15">
    <location>
        <begin position="167"/>
        <end position="197"/>
    </location>
</feature>
<dbReference type="InterPro" id="IPR025993">
    <property type="entry name" value="Ceramide_glucosylTrfase"/>
</dbReference>
<evidence type="ECO:0000256" key="8">
    <source>
        <dbReference type="ARBA" id="ARBA00022679"/>
    </source>
</evidence>
<dbReference type="OrthoDB" id="1483400at2759"/>
<dbReference type="AlphaFoldDB" id="A0A6A6NVM1"/>